<dbReference type="Gramene" id="EES05123">
    <property type="protein sequence ID" value="EES05123"/>
    <property type="gene ID" value="SORBI_3004G155400"/>
</dbReference>
<feature type="region of interest" description="Disordered" evidence="1">
    <location>
        <begin position="84"/>
        <end position="111"/>
    </location>
</feature>
<feature type="compositionally biased region" description="Basic and acidic residues" evidence="1">
    <location>
        <begin position="1"/>
        <end position="10"/>
    </location>
</feature>
<dbReference type="InParanoid" id="C5XSL9"/>
<evidence type="ECO:0000313" key="3">
    <source>
        <dbReference type="EMBL" id="EES05123.1"/>
    </source>
</evidence>
<gene>
    <name evidence="3" type="ORF">SORBI_3004G155400</name>
</gene>
<keyword evidence="2" id="KW-1133">Transmembrane helix</keyword>
<feature type="region of interest" description="Disordered" evidence="1">
    <location>
        <begin position="38"/>
        <end position="58"/>
    </location>
</feature>
<evidence type="ECO:0000313" key="4">
    <source>
        <dbReference type="Proteomes" id="UP000000768"/>
    </source>
</evidence>
<dbReference type="Proteomes" id="UP000000768">
    <property type="component" value="Chromosome 4"/>
</dbReference>
<reference evidence="3 4" key="1">
    <citation type="journal article" date="2009" name="Nature">
        <title>The Sorghum bicolor genome and the diversification of grasses.</title>
        <authorList>
            <person name="Paterson A.H."/>
            <person name="Bowers J.E."/>
            <person name="Bruggmann R."/>
            <person name="Dubchak I."/>
            <person name="Grimwood J."/>
            <person name="Gundlach H."/>
            <person name="Haberer G."/>
            <person name="Hellsten U."/>
            <person name="Mitros T."/>
            <person name="Poliakov A."/>
            <person name="Schmutz J."/>
            <person name="Spannagl M."/>
            <person name="Tang H."/>
            <person name="Wang X."/>
            <person name="Wicker T."/>
            <person name="Bharti A.K."/>
            <person name="Chapman J."/>
            <person name="Feltus F.A."/>
            <person name="Gowik U."/>
            <person name="Grigoriev I.V."/>
            <person name="Lyons E."/>
            <person name="Maher C.A."/>
            <person name="Martis M."/>
            <person name="Narechania A."/>
            <person name="Otillar R.P."/>
            <person name="Penning B.W."/>
            <person name="Salamov A.A."/>
            <person name="Wang Y."/>
            <person name="Zhang L."/>
            <person name="Carpita N.C."/>
            <person name="Freeling M."/>
            <person name="Gingle A.R."/>
            <person name="Hash C.T."/>
            <person name="Keller B."/>
            <person name="Klein P."/>
            <person name="Kresovich S."/>
            <person name="McCann M.C."/>
            <person name="Ming R."/>
            <person name="Peterson D.G."/>
            <person name="Mehboob-ur-Rahman"/>
            <person name="Ware D."/>
            <person name="Westhoff P."/>
            <person name="Mayer K.F."/>
            <person name="Messing J."/>
            <person name="Rokhsar D.S."/>
        </authorList>
    </citation>
    <scope>NUCLEOTIDE SEQUENCE [LARGE SCALE GENOMIC DNA]</scope>
    <source>
        <strain evidence="4">cv. BTx623</strain>
    </source>
</reference>
<feature type="transmembrane region" description="Helical" evidence="2">
    <location>
        <begin position="136"/>
        <end position="159"/>
    </location>
</feature>
<evidence type="ECO:0000256" key="2">
    <source>
        <dbReference type="SAM" id="Phobius"/>
    </source>
</evidence>
<keyword evidence="4" id="KW-1185">Reference proteome</keyword>
<dbReference type="OrthoDB" id="782808at2759"/>
<dbReference type="PANTHER" id="PTHR35280:SF1">
    <property type="entry name" value="F17L21.9"/>
    <property type="match status" value="1"/>
</dbReference>
<dbReference type="OMA" id="MTAVWQF"/>
<sequence length="215" mass="23929">MDLRNRRDDDALNGGVGVDETMRRKKKVELVQEAIHGFLEEKKGSDGQGQDKRLTARQDEQELLSSLLTKLGELEIDADSDILEPSSSHLDHQQPAGRKGEQSKEEEEEEEEEVVELADIAKDLSKIKRQNMITHLLLGTVIVLTAVWQVNEVSFLLWVQNKLSNPFKSLGDMIKASLKLRGRRPVLESSPLPPAGVPDVSRSDLPTLVIGGHGR</sequence>
<feature type="region of interest" description="Disordered" evidence="1">
    <location>
        <begin position="1"/>
        <end position="25"/>
    </location>
</feature>
<organism evidence="3 4">
    <name type="scientific">Sorghum bicolor</name>
    <name type="common">Sorghum</name>
    <name type="synonym">Sorghum vulgare</name>
    <dbReference type="NCBI Taxonomy" id="4558"/>
    <lineage>
        <taxon>Eukaryota</taxon>
        <taxon>Viridiplantae</taxon>
        <taxon>Streptophyta</taxon>
        <taxon>Embryophyta</taxon>
        <taxon>Tracheophyta</taxon>
        <taxon>Spermatophyta</taxon>
        <taxon>Magnoliopsida</taxon>
        <taxon>Liliopsida</taxon>
        <taxon>Poales</taxon>
        <taxon>Poaceae</taxon>
        <taxon>PACMAD clade</taxon>
        <taxon>Panicoideae</taxon>
        <taxon>Andropogonodae</taxon>
        <taxon>Andropogoneae</taxon>
        <taxon>Sorghinae</taxon>
        <taxon>Sorghum</taxon>
    </lineage>
</organism>
<protein>
    <submittedName>
        <fullName evidence="3">Uncharacterized protein</fullName>
    </submittedName>
</protein>
<evidence type="ECO:0000256" key="1">
    <source>
        <dbReference type="SAM" id="MobiDB-lite"/>
    </source>
</evidence>
<dbReference type="FunCoup" id="C5XSL9">
    <property type="interactions" value="966"/>
</dbReference>
<dbReference type="eggNOG" id="ENOG502S42P">
    <property type="taxonomic scope" value="Eukaryota"/>
</dbReference>
<keyword evidence="2" id="KW-0812">Transmembrane</keyword>
<name>C5XSL9_SORBI</name>
<dbReference type="AlphaFoldDB" id="C5XSL9"/>
<dbReference type="PANTHER" id="PTHR35280">
    <property type="entry name" value="F17L21.9"/>
    <property type="match status" value="1"/>
</dbReference>
<proteinExistence type="predicted"/>
<reference evidence="4" key="2">
    <citation type="journal article" date="2018" name="Plant J.">
        <title>The Sorghum bicolor reference genome: improved assembly, gene annotations, a transcriptome atlas, and signatures of genome organization.</title>
        <authorList>
            <person name="McCormick R.F."/>
            <person name="Truong S.K."/>
            <person name="Sreedasyam A."/>
            <person name="Jenkins J."/>
            <person name="Shu S."/>
            <person name="Sims D."/>
            <person name="Kennedy M."/>
            <person name="Amirebrahimi M."/>
            <person name="Weers B.D."/>
            <person name="McKinley B."/>
            <person name="Mattison A."/>
            <person name="Morishige D.T."/>
            <person name="Grimwood J."/>
            <person name="Schmutz J."/>
            <person name="Mullet J.E."/>
        </authorList>
    </citation>
    <scope>NUCLEOTIDE SEQUENCE [LARGE SCALE GENOMIC DNA]</scope>
    <source>
        <strain evidence="4">cv. BTx623</strain>
    </source>
</reference>
<dbReference type="KEGG" id="sbi:8059585"/>
<dbReference type="HOGENOM" id="CLU_1385908_0_0_1"/>
<accession>C5XSL9</accession>
<dbReference type="EMBL" id="CM000763">
    <property type="protein sequence ID" value="EES05123.1"/>
    <property type="molecule type" value="Genomic_DNA"/>
</dbReference>
<dbReference type="STRING" id="4558.C5XSL9"/>
<keyword evidence="2" id="KW-0472">Membrane</keyword>